<feature type="domain" description="MYND-type" evidence="8">
    <location>
        <begin position="306"/>
        <end position="343"/>
    </location>
</feature>
<evidence type="ECO:0000256" key="3">
    <source>
        <dbReference type="ARBA" id="ARBA00022786"/>
    </source>
</evidence>
<dbReference type="InterPro" id="IPR002893">
    <property type="entry name" value="Znf_MYND"/>
</dbReference>
<feature type="compositionally biased region" description="Basic and acidic residues" evidence="7">
    <location>
        <begin position="9"/>
        <end position="20"/>
    </location>
</feature>
<evidence type="ECO:0000256" key="6">
    <source>
        <dbReference type="PROSITE-ProRule" id="PRU00259"/>
    </source>
</evidence>
<gene>
    <name evidence="9" type="ORF">CHLNCDRAFT_136131</name>
</gene>
<dbReference type="SUPFAM" id="SSF48371">
    <property type="entry name" value="ARM repeat"/>
    <property type="match status" value="1"/>
</dbReference>
<evidence type="ECO:0000313" key="9">
    <source>
        <dbReference type="EMBL" id="EFN54052.1"/>
    </source>
</evidence>
<dbReference type="SUPFAM" id="SSF144232">
    <property type="entry name" value="HIT/MYND zinc finger-like"/>
    <property type="match status" value="1"/>
</dbReference>
<dbReference type="InParanoid" id="E1ZJU1"/>
<dbReference type="SMART" id="SM00185">
    <property type="entry name" value="ARM"/>
    <property type="match status" value="3"/>
</dbReference>
<proteinExistence type="predicted"/>
<dbReference type="PANTHER" id="PTHR23315:SF7">
    <property type="entry name" value="U-BOX DOMAIN-CONTAINING PROTEIN 4"/>
    <property type="match status" value="1"/>
</dbReference>
<evidence type="ECO:0000313" key="10">
    <source>
        <dbReference type="Proteomes" id="UP000008141"/>
    </source>
</evidence>
<feature type="region of interest" description="Disordered" evidence="7">
    <location>
        <begin position="59"/>
        <end position="87"/>
    </location>
</feature>
<dbReference type="Pfam" id="PF01753">
    <property type="entry name" value="zf-MYND"/>
    <property type="match status" value="1"/>
</dbReference>
<protein>
    <recommendedName>
        <fullName evidence="8">MYND-type domain-containing protein</fullName>
    </recommendedName>
</protein>
<dbReference type="AlphaFoldDB" id="E1ZJU1"/>
<dbReference type="InterPro" id="IPR011989">
    <property type="entry name" value="ARM-like"/>
</dbReference>
<dbReference type="GeneID" id="17353479"/>
<evidence type="ECO:0000256" key="5">
    <source>
        <dbReference type="PROSITE-ProRule" id="PRU00134"/>
    </source>
</evidence>
<dbReference type="PROSITE" id="PS50176">
    <property type="entry name" value="ARM_REPEAT"/>
    <property type="match status" value="2"/>
</dbReference>
<organism evidence="10">
    <name type="scientific">Chlorella variabilis</name>
    <name type="common">Green alga</name>
    <dbReference type="NCBI Taxonomy" id="554065"/>
    <lineage>
        <taxon>Eukaryota</taxon>
        <taxon>Viridiplantae</taxon>
        <taxon>Chlorophyta</taxon>
        <taxon>core chlorophytes</taxon>
        <taxon>Trebouxiophyceae</taxon>
        <taxon>Chlorellales</taxon>
        <taxon>Chlorellaceae</taxon>
        <taxon>Chlorella clade</taxon>
        <taxon>Chlorella</taxon>
    </lineage>
</organism>
<dbReference type="OMA" id="GEDMPAN"/>
<name>E1ZJU1_CHLVA</name>
<evidence type="ECO:0000256" key="1">
    <source>
        <dbReference type="ARBA" id="ARBA00022723"/>
    </source>
</evidence>
<feature type="repeat" description="ARM" evidence="6">
    <location>
        <begin position="141"/>
        <end position="184"/>
    </location>
</feature>
<dbReference type="InterPro" id="IPR000225">
    <property type="entry name" value="Armadillo"/>
</dbReference>
<dbReference type="RefSeq" id="XP_005846154.1">
    <property type="nucleotide sequence ID" value="XM_005846092.1"/>
</dbReference>
<reference evidence="9 10" key="1">
    <citation type="journal article" date="2010" name="Plant Cell">
        <title>The Chlorella variabilis NC64A genome reveals adaptation to photosymbiosis, coevolution with viruses, and cryptic sex.</title>
        <authorList>
            <person name="Blanc G."/>
            <person name="Duncan G."/>
            <person name="Agarkova I."/>
            <person name="Borodovsky M."/>
            <person name="Gurnon J."/>
            <person name="Kuo A."/>
            <person name="Lindquist E."/>
            <person name="Lucas S."/>
            <person name="Pangilinan J."/>
            <person name="Polle J."/>
            <person name="Salamov A."/>
            <person name="Terry A."/>
            <person name="Yamada T."/>
            <person name="Dunigan D.D."/>
            <person name="Grigoriev I.V."/>
            <person name="Claverie J.M."/>
            <person name="Van Etten J.L."/>
        </authorList>
    </citation>
    <scope>NUCLEOTIDE SEQUENCE [LARGE SCALE GENOMIC DNA]</scope>
    <source>
        <strain evidence="9 10">NC64A</strain>
    </source>
</reference>
<keyword evidence="4" id="KW-0862">Zinc</keyword>
<dbReference type="PROSITE" id="PS50865">
    <property type="entry name" value="ZF_MYND_2"/>
    <property type="match status" value="1"/>
</dbReference>
<feature type="compositionally biased region" description="Low complexity" evidence="7">
    <location>
        <begin position="68"/>
        <end position="87"/>
    </location>
</feature>
<keyword evidence="2 5" id="KW-0863">Zinc-finger</keyword>
<sequence>MAEDGAAPEAKEPTTRRTYTREELLALQHAPKCRGLPTGLDSDDLSDLQESCFFDKSPTLDGPPIYLGPQRGPAGPRAPFGAAARRPAVPAGPIHSRLIDEDERSYQRTNSGQLAGAFGSPTKPQAIQRGTSVRAAIAAAGGIPALVQRLRSSSSDAVLEQVAAALGSLGEDMPANKDAIAAAGCIPDLVQHLRSSASEMVQYKVAALLHSLANGSPSSSAAIAAAGGILVLQQLHSSSPNTDVQSVAAAALQNLSNCGQLVTEAASHIAAADAAPAPGATAVVAADATATAAPKASAAGARVCAAEGCGNTHSLRKCSRCRSVRYCSETCSHAHWRAHKAECKHLSAAAAQSFGP</sequence>
<evidence type="ECO:0000259" key="8">
    <source>
        <dbReference type="PROSITE" id="PS50865"/>
    </source>
</evidence>
<keyword evidence="3" id="KW-0833">Ubl conjugation pathway</keyword>
<dbReference type="Gene3D" id="1.25.10.10">
    <property type="entry name" value="Leucine-rich Repeat Variant"/>
    <property type="match status" value="1"/>
</dbReference>
<accession>E1ZJU1</accession>
<dbReference type="EMBL" id="GL433849">
    <property type="protein sequence ID" value="EFN54052.1"/>
    <property type="molecule type" value="Genomic_DNA"/>
</dbReference>
<dbReference type="KEGG" id="cvr:CHLNCDRAFT_136131"/>
<dbReference type="Proteomes" id="UP000008141">
    <property type="component" value="Unassembled WGS sequence"/>
</dbReference>
<feature type="region of interest" description="Disordered" evidence="7">
    <location>
        <begin position="1"/>
        <end position="20"/>
    </location>
</feature>
<dbReference type="OrthoDB" id="511835at2759"/>
<evidence type="ECO:0000256" key="4">
    <source>
        <dbReference type="ARBA" id="ARBA00022833"/>
    </source>
</evidence>
<dbReference type="Gene3D" id="6.10.140.2220">
    <property type="match status" value="1"/>
</dbReference>
<evidence type="ECO:0000256" key="7">
    <source>
        <dbReference type="SAM" id="MobiDB-lite"/>
    </source>
</evidence>
<keyword evidence="10" id="KW-1185">Reference proteome</keyword>
<dbReference type="InterPro" id="IPR016024">
    <property type="entry name" value="ARM-type_fold"/>
</dbReference>
<dbReference type="Pfam" id="PF00514">
    <property type="entry name" value="Arm"/>
    <property type="match status" value="1"/>
</dbReference>
<dbReference type="PANTHER" id="PTHR23315">
    <property type="entry name" value="U BOX DOMAIN-CONTAINING"/>
    <property type="match status" value="1"/>
</dbReference>
<feature type="repeat" description="ARM" evidence="6">
    <location>
        <begin position="184"/>
        <end position="227"/>
    </location>
</feature>
<dbReference type="GO" id="GO:0008270">
    <property type="term" value="F:zinc ion binding"/>
    <property type="evidence" value="ECO:0007669"/>
    <property type="project" value="UniProtKB-KW"/>
</dbReference>
<keyword evidence="1" id="KW-0479">Metal-binding</keyword>
<dbReference type="STRING" id="554065.E1ZJU1"/>
<evidence type="ECO:0000256" key="2">
    <source>
        <dbReference type="ARBA" id="ARBA00022771"/>
    </source>
</evidence>